<reference evidence="5 6" key="1">
    <citation type="journal article" date="2021" name="Elife">
        <title>Chloroplast acquisition without the gene transfer in kleptoplastic sea slugs, Plakobranchus ocellatus.</title>
        <authorList>
            <person name="Maeda T."/>
            <person name="Takahashi S."/>
            <person name="Yoshida T."/>
            <person name="Shimamura S."/>
            <person name="Takaki Y."/>
            <person name="Nagai Y."/>
            <person name="Toyoda A."/>
            <person name="Suzuki Y."/>
            <person name="Arimoto A."/>
            <person name="Ishii H."/>
            <person name="Satoh N."/>
            <person name="Nishiyama T."/>
            <person name="Hasebe M."/>
            <person name="Maruyama T."/>
            <person name="Minagawa J."/>
            <person name="Obokata J."/>
            <person name="Shigenobu S."/>
        </authorList>
    </citation>
    <scope>NUCLEOTIDE SEQUENCE [LARGE SCALE GENOMIC DNA]</scope>
</reference>
<dbReference type="InterPro" id="IPR050502">
    <property type="entry name" value="Euk_RNA-bind_prot"/>
</dbReference>
<evidence type="ECO:0000313" key="6">
    <source>
        <dbReference type="Proteomes" id="UP000762676"/>
    </source>
</evidence>
<evidence type="ECO:0000313" key="5">
    <source>
        <dbReference type="EMBL" id="GFR65190.1"/>
    </source>
</evidence>
<dbReference type="Gene3D" id="3.30.70.330">
    <property type="match status" value="4"/>
</dbReference>
<gene>
    <name evidence="5" type="ORF">ElyMa_001942100</name>
</gene>
<dbReference type="CDD" id="cd00590">
    <property type="entry name" value="RRM_SF"/>
    <property type="match status" value="1"/>
</dbReference>
<dbReference type="Proteomes" id="UP000762676">
    <property type="component" value="Unassembled WGS sequence"/>
</dbReference>
<dbReference type="InterPro" id="IPR035979">
    <property type="entry name" value="RBD_domain_sf"/>
</dbReference>
<dbReference type="SMART" id="SM00360">
    <property type="entry name" value="RRM"/>
    <property type="match status" value="4"/>
</dbReference>
<dbReference type="InterPro" id="IPR012677">
    <property type="entry name" value="Nucleotide-bd_a/b_plait_sf"/>
</dbReference>
<accession>A0AAV4EWV5</accession>
<feature type="domain" description="RRM" evidence="4">
    <location>
        <begin position="188"/>
        <end position="265"/>
    </location>
</feature>
<dbReference type="PROSITE" id="PS50102">
    <property type="entry name" value="RRM"/>
    <property type="match status" value="4"/>
</dbReference>
<dbReference type="Pfam" id="PF00076">
    <property type="entry name" value="RRM_1"/>
    <property type="match status" value="4"/>
</dbReference>
<comment type="caution">
    <text evidence="5">The sequence shown here is derived from an EMBL/GenBank/DDBJ whole genome shotgun (WGS) entry which is preliminary data.</text>
</comment>
<dbReference type="PANTHER" id="PTHR48025:SF1">
    <property type="entry name" value="RRM DOMAIN-CONTAINING PROTEIN"/>
    <property type="match status" value="1"/>
</dbReference>
<proteinExistence type="predicted"/>
<dbReference type="AlphaFoldDB" id="A0AAV4EWV5"/>
<keyword evidence="6" id="KW-1185">Reference proteome</keyword>
<evidence type="ECO:0000256" key="2">
    <source>
        <dbReference type="PROSITE-ProRule" id="PRU00176"/>
    </source>
</evidence>
<evidence type="ECO:0000256" key="3">
    <source>
        <dbReference type="SAM" id="MobiDB-lite"/>
    </source>
</evidence>
<dbReference type="EMBL" id="BMAT01003935">
    <property type="protein sequence ID" value="GFR65190.1"/>
    <property type="molecule type" value="Genomic_DNA"/>
</dbReference>
<feature type="domain" description="RRM" evidence="4">
    <location>
        <begin position="21"/>
        <end position="99"/>
    </location>
</feature>
<name>A0AAV4EWV5_9GAST</name>
<dbReference type="SUPFAM" id="SSF54928">
    <property type="entry name" value="RNA-binding domain, RBD"/>
    <property type="match status" value="3"/>
</dbReference>
<feature type="domain" description="RRM" evidence="4">
    <location>
        <begin position="645"/>
        <end position="722"/>
    </location>
</feature>
<organism evidence="5 6">
    <name type="scientific">Elysia marginata</name>
    <dbReference type="NCBI Taxonomy" id="1093978"/>
    <lineage>
        <taxon>Eukaryota</taxon>
        <taxon>Metazoa</taxon>
        <taxon>Spiralia</taxon>
        <taxon>Lophotrochozoa</taxon>
        <taxon>Mollusca</taxon>
        <taxon>Gastropoda</taxon>
        <taxon>Heterobranchia</taxon>
        <taxon>Euthyneura</taxon>
        <taxon>Panpulmonata</taxon>
        <taxon>Sacoglossa</taxon>
        <taxon>Placobranchoidea</taxon>
        <taxon>Plakobranchidae</taxon>
        <taxon>Elysia</taxon>
    </lineage>
</organism>
<dbReference type="GO" id="GO:0003729">
    <property type="term" value="F:mRNA binding"/>
    <property type="evidence" value="ECO:0007669"/>
    <property type="project" value="TreeGrafter"/>
</dbReference>
<feature type="domain" description="RRM" evidence="4">
    <location>
        <begin position="320"/>
        <end position="397"/>
    </location>
</feature>
<feature type="region of interest" description="Disordered" evidence="3">
    <location>
        <begin position="417"/>
        <end position="476"/>
    </location>
</feature>
<evidence type="ECO:0000256" key="1">
    <source>
        <dbReference type="ARBA" id="ARBA00022884"/>
    </source>
</evidence>
<sequence length="729" mass="78465">MTSTTSTTQDIPSTLASMSAASLFVGELLPHVNEVILYKKFAPMGTVTSVKLCRDWVTGNSLCYAYVNFENPAEAEKAYRTLNYELLEGQPMRIMKSTRNPWVPKGGDCSCFHHHHHCCAGVGVGVGMGVGANKGLVDAKTLMEAIESYSMAFKTLASQDSGESKTPTGYKYSKEFLKRMNTNNSHFTNVFIKNFKDLLDDFKLWKLCKQFGEVISAKVMVDEYGISKGFGFACFTDSDAAQRAVNKLNGLVLDGRTLYAGPAMTRTQRQRDFRHYDNEPHRYEWRSPHSSTSNTGGGSSATGNSFFYGNGNMGLVSCSPRICVRNLRDLVDDIRLRKEFERFGPVLHAELLKNFDGTSKGVGYVIYKDQTDASKALNSMHGKVIYGTRISVNYAPYTNTTATNTISDINMVNNDDMSNSNDANNAGATADDTANSANDDIISTNIGNSSGNSGSKGINGNNTSNDGDNNGSGSGSSKNLLKFKDLVTSLANKGHPVNINDISSGFNSTSVNRNSSNNSDNINTSNNAILALTAARKAATTGDAATGKRSTYAQTMPISSSTSPCTTSASNFKYSGIGSNNSSGNNTDYETVKNELKNAGNNNDDNDGNDDDEIKDDGSSTANRPRRGGAEPGSDDCDDVTSTTATLSVKNLDESITDEKLESLFSVYGQVVSAKVISNEFGASKGFGFVIMAEAQDAVRAIKNLDGRIVVNRPVYVAPTGQPRTLTRA</sequence>
<dbReference type="PANTHER" id="PTHR48025">
    <property type="entry name" value="OS02G0815200 PROTEIN"/>
    <property type="match status" value="1"/>
</dbReference>
<protein>
    <submittedName>
        <fullName evidence="5">Polyadenylate-binding protein</fullName>
    </submittedName>
</protein>
<keyword evidence="1 2" id="KW-0694">RNA-binding</keyword>
<evidence type="ECO:0000259" key="4">
    <source>
        <dbReference type="PROSITE" id="PS50102"/>
    </source>
</evidence>
<feature type="compositionally biased region" description="Acidic residues" evidence="3">
    <location>
        <begin position="604"/>
        <end position="615"/>
    </location>
</feature>
<feature type="region of interest" description="Disordered" evidence="3">
    <location>
        <begin position="596"/>
        <end position="641"/>
    </location>
</feature>
<dbReference type="InterPro" id="IPR000504">
    <property type="entry name" value="RRM_dom"/>
</dbReference>